<dbReference type="Pfam" id="PF12796">
    <property type="entry name" value="Ank_2"/>
    <property type="match status" value="1"/>
</dbReference>
<dbReference type="GO" id="GO:0030154">
    <property type="term" value="P:cell differentiation"/>
    <property type="evidence" value="ECO:0007669"/>
    <property type="project" value="UniProtKB-KW"/>
</dbReference>
<sequence>QWTVLMASCTASASEDEISRCMDLLLSRNADPNMADRSQMTCLMLAARDGYSKVINLLVSHGAVIDVQDGSGYTALSVAVQYGREEAVLKLLQLGADKTIRNNAGKRPADLALIFKHAQITRILSSSSHVSIVQPFSSMEETLSKFFKTNSEPPSSKESVTKLDELGILLHGLDLGYLNDIMTEKDITWSSLLTMEKEDLEKIGITDPVHQQKLLSAVHSMDLDKVDLDTIDLLGATDSGSEELHTFLISVHRQCCYLTETIQDVINRFPRQASQLVFSLDSKKEAQSMCSQLVVQTKDLQKEVTCLHSLLCQMNEAGDCCQLPQPGSHGNWKMQYLTRVTLSTLGATFLLLLCKAARG</sequence>
<dbReference type="SUPFAM" id="SSF48403">
    <property type="entry name" value="Ankyrin repeat"/>
    <property type="match status" value="1"/>
</dbReference>
<keyword evidence="4" id="KW-0217">Developmental protein</keyword>
<accession>A0A9N7YI97</accession>
<evidence type="ECO:0000313" key="17">
    <source>
        <dbReference type="Proteomes" id="UP001153269"/>
    </source>
</evidence>
<dbReference type="Gene3D" id="1.25.40.20">
    <property type="entry name" value="Ankyrin repeat-containing domain"/>
    <property type="match status" value="1"/>
</dbReference>
<dbReference type="InterPro" id="IPR042650">
    <property type="entry name" value="Asz1_SAM"/>
</dbReference>
<dbReference type="GO" id="GO:0051321">
    <property type="term" value="P:meiotic cell cycle"/>
    <property type="evidence" value="ECO:0007669"/>
    <property type="project" value="UniProtKB-KW"/>
</dbReference>
<feature type="repeat" description="ANK" evidence="14">
    <location>
        <begin position="71"/>
        <end position="103"/>
    </location>
</feature>
<gene>
    <name evidence="16" type="ORF">PLEPLA_LOCUS13109</name>
</gene>
<dbReference type="Proteomes" id="UP001153269">
    <property type="component" value="Unassembled WGS sequence"/>
</dbReference>
<evidence type="ECO:0000313" key="16">
    <source>
        <dbReference type="EMBL" id="CAB1425179.1"/>
    </source>
</evidence>
<evidence type="ECO:0000256" key="2">
    <source>
        <dbReference type="ARBA" id="ARBA00011479"/>
    </source>
</evidence>
<feature type="domain" description="SAM" evidence="15">
    <location>
        <begin position="161"/>
        <end position="224"/>
    </location>
</feature>
<feature type="repeat" description="ANK" evidence="14">
    <location>
        <begin position="38"/>
        <end position="70"/>
    </location>
</feature>
<dbReference type="CDD" id="cd09521">
    <property type="entry name" value="SAM_ASZ1"/>
    <property type="match status" value="1"/>
</dbReference>
<evidence type="ECO:0000256" key="3">
    <source>
        <dbReference type="ARBA" id="ARBA00020117"/>
    </source>
</evidence>
<dbReference type="SMART" id="SM00248">
    <property type="entry name" value="ANK"/>
    <property type="match status" value="2"/>
</dbReference>
<dbReference type="Gene3D" id="1.10.150.50">
    <property type="entry name" value="Transcription Factor, Ets-1"/>
    <property type="match status" value="1"/>
</dbReference>
<evidence type="ECO:0000256" key="12">
    <source>
        <dbReference type="ARBA" id="ARBA00023254"/>
    </source>
</evidence>
<evidence type="ECO:0000256" key="10">
    <source>
        <dbReference type="ARBA" id="ARBA00023043"/>
    </source>
</evidence>
<evidence type="ECO:0000256" key="8">
    <source>
        <dbReference type="ARBA" id="ARBA00022782"/>
    </source>
</evidence>
<evidence type="ECO:0000256" key="6">
    <source>
        <dbReference type="ARBA" id="ARBA00022553"/>
    </source>
</evidence>
<reference evidence="16" key="1">
    <citation type="submission" date="2020-03" db="EMBL/GenBank/DDBJ databases">
        <authorList>
            <person name="Weist P."/>
        </authorList>
    </citation>
    <scope>NUCLEOTIDE SEQUENCE</scope>
</reference>
<keyword evidence="5" id="KW-0963">Cytoplasm</keyword>
<dbReference type="InterPro" id="IPR001660">
    <property type="entry name" value="SAM"/>
</dbReference>
<evidence type="ECO:0000256" key="4">
    <source>
        <dbReference type="ARBA" id="ARBA00022473"/>
    </source>
</evidence>
<dbReference type="AlphaFoldDB" id="A0A9N7YI97"/>
<feature type="non-terminal residue" evidence="16">
    <location>
        <position position="359"/>
    </location>
</feature>
<keyword evidence="6" id="KW-0597">Phosphoprotein</keyword>
<evidence type="ECO:0000256" key="11">
    <source>
        <dbReference type="ARBA" id="ARBA00023158"/>
    </source>
</evidence>
<evidence type="ECO:0000256" key="7">
    <source>
        <dbReference type="ARBA" id="ARBA00022737"/>
    </source>
</evidence>
<dbReference type="SMART" id="SM00454">
    <property type="entry name" value="SAM"/>
    <property type="match status" value="1"/>
</dbReference>
<evidence type="ECO:0000256" key="5">
    <source>
        <dbReference type="ARBA" id="ARBA00022490"/>
    </source>
</evidence>
<dbReference type="Pfam" id="PF07647">
    <property type="entry name" value="SAM_2"/>
    <property type="match status" value="1"/>
</dbReference>
<keyword evidence="7" id="KW-0677">Repeat</keyword>
<proteinExistence type="predicted"/>
<keyword evidence="10 14" id="KW-0040">ANK repeat</keyword>
<dbReference type="PROSITE" id="PS50297">
    <property type="entry name" value="ANK_REP_REGION"/>
    <property type="match status" value="2"/>
</dbReference>
<dbReference type="InterPro" id="IPR013761">
    <property type="entry name" value="SAM/pointed_sf"/>
</dbReference>
<name>A0A9N7YI97_PLEPL</name>
<dbReference type="PROSITE" id="PS50105">
    <property type="entry name" value="SAM_DOMAIN"/>
    <property type="match status" value="1"/>
</dbReference>
<evidence type="ECO:0000259" key="15">
    <source>
        <dbReference type="PROSITE" id="PS50105"/>
    </source>
</evidence>
<dbReference type="PANTHER" id="PTHR24157">
    <property type="entry name" value="ANKYRIN REPEAT, SAM AND BASIC LEUCINE ZIPPER DOMAIN-CONTAINING PROTEIN 1"/>
    <property type="match status" value="1"/>
</dbReference>
<keyword evidence="8" id="KW-0221">Differentiation</keyword>
<dbReference type="EMBL" id="CADEAL010000783">
    <property type="protein sequence ID" value="CAB1425179.1"/>
    <property type="molecule type" value="Genomic_DNA"/>
</dbReference>
<organism evidence="16 17">
    <name type="scientific">Pleuronectes platessa</name>
    <name type="common">European plaice</name>
    <dbReference type="NCBI Taxonomy" id="8262"/>
    <lineage>
        <taxon>Eukaryota</taxon>
        <taxon>Metazoa</taxon>
        <taxon>Chordata</taxon>
        <taxon>Craniata</taxon>
        <taxon>Vertebrata</taxon>
        <taxon>Euteleostomi</taxon>
        <taxon>Actinopterygii</taxon>
        <taxon>Neopterygii</taxon>
        <taxon>Teleostei</taxon>
        <taxon>Neoteleostei</taxon>
        <taxon>Acanthomorphata</taxon>
        <taxon>Carangaria</taxon>
        <taxon>Pleuronectiformes</taxon>
        <taxon>Pleuronectoidei</taxon>
        <taxon>Pleuronectidae</taxon>
        <taxon>Pleuronectes</taxon>
    </lineage>
</organism>
<dbReference type="InterPro" id="IPR002110">
    <property type="entry name" value="Ankyrin_rpt"/>
</dbReference>
<dbReference type="PROSITE" id="PS50088">
    <property type="entry name" value="ANK_REPEAT"/>
    <property type="match status" value="2"/>
</dbReference>
<keyword evidence="11" id="KW-0943">RNA-mediated gene silencing</keyword>
<comment type="caution">
    <text evidence="16">The sequence shown here is derived from an EMBL/GenBank/DDBJ whole genome shotgun (WGS) entry which is preliminary data.</text>
</comment>
<dbReference type="GO" id="GO:0007283">
    <property type="term" value="P:spermatogenesis"/>
    <property type="evidence" value="ECO:0007669"/>
    <property type="project" value="UniProtKB-KW"/>
</dbReference>
<evidence type="ECO:0000256" key="9">
    <source>
        <dbReference type="ARBA" id="ARBA00022871"/>
    </source>
</evidence>
<dbReference type="PANTHER" id="PTHR24157:SF3">
    <property type="entry name" value="ANKYRIN REPEAT, SAM AND BASIC LEUCINE ZIPPER DOMAIN-CONTAINING PROTEIN 1"/>
    <property type="match status" value="1"/>
</dbReference>
<dbReference type="GO" id="GO:0071546">
    <property type="term" value="C:pi-body"/>
    <property type="evidence" value="ECO:0007669"/>
    <property type="project" value="TreeGrafter"/>
</dbReference>
<comment type="subunit">
    <text evidence="2">Interacts with DDX4, PIWIL1, RANBP9 and TDRD1.</text>
</comment>
<keyword evidence="17" id="KW-1185">Reference proteome</keyword>
<keyword evidence="12" id="KW-0469">Meiosis</keyword>
<comment type="subcellular location">
    <subcellularLocation>
        <location evidence="1">Cytoplasm</location>
    </subcellularLocation>
</comment>
<protein>
    <recommendedName>
        <fullName evidence="3">Ankyrin repeat, SAM and basic leucine zipper domain-containing protein 1</fullName>
    </recommendedName>
    <alternativeName>
        <fullName evidence="13">Germ cell-specific ankyrin, SAM and basic leucine zipper domain-containing protein</fullName>
    </alternativeName>
</protein>
<evidence type="ECO:0000256" key="1">
    <source>
        <dbReference type="ARBA" id="ARBA00004496"/>
    </source>
</evidence>
<evidence type="ECO:0000256" key="13">
    <source>
        <dbReference type="ARBA" id="ARBA00030354"/>
    </source>
</evidence>
<keyword evidence="9" id="KW-0744">Spermatogenesis</keyword>
<dbReference type="InterPro" id="IPR036770">
    <property type="entry name" value="Ankyrin_rpt-contain_sf"/>
</dbReference>
<dbReference type="GO" id="GO:0031047">
    <property type="term" value="P:regulatory ncRNA-mediated gene silencing"/>
    <property type="evidence" value="ECO:0007669"/>
    <property type="project" value="UniProtKB-KW"/>
</dbReference>
<evidence type="ECO:0000256" key="14">
    <source>
        <dbReference type="PROSITE-ProRule" id="PRU00023"/>
    </source>
</evidence>
<dbReference type="SUPFAM" id="SSF47769">
    <property type="entry name" value="SAM/Pointed domain"/>
    <property type="match status" value="1"/>
</dbReference>